<accession>A0ABY4QX17</accession>
<dbReference type="InterPro" id="IPR016161">
    <property type="entry name" value="Ald_DH/histidinol_DH"/>
</dbReference>
<dbReference type="SUPFAM" id="SSF53720">
    <property type="entry name" value="ALDH-like"/>
    <property type="match status" value="1"/>
</dbReference>
<evidence type="ECO:0000313" key="6">
    <source>
        <dbReference type="Proteomes" id="UP001056336"/>
    </source>
</evidence>
<dbReference type="InterPro" id="IPR029510">
    <property type="entry name" value="Ald_DH_CS_GLU"/>
</dbReference>
<keyword evidence="6" id="KW-1185">Reference proteome</keyword>
<organism evidence="5 6">
    <name type="scientific">Jatrophihabitans telluris</name>
    <dbReference type="NCBI Taxonomy" id="2038343"/>
    <lineage>
        <taxon>Bacteria</taxon>
        <taxon>Bacillati</taxon>
        <taxon>Actinomycetota</taxon>
        <taxon>Actinomycetes</taxon>
        <taxon>Jatrophihabitantales</taxon>
        <taxon>Jatrophihabitantaceae</taxon>
        <taxon>Jatrophihabitans</taxon>
    </lineage>
</organism>
<evidence type="ECO:0000256" key="1">
    <source>
        <dbReference type="ARBA" id="ARBA00023002"/>
    </source>
</evidence>
<name>A0ABY4QX17_9ACTN</name>
<keyword evidence="1 3" id="KW-0560">Oxidoreductase</keyword>
<dbReference type="PROSITE" id="PS00687">
    <property type="entry name" value="ALDEHYDE_DEHYDR_GLU"/>
    <property type="match status" value="1"/>
</dbReference>
<evidence type="ECO:0000313" key="5">
    <source>
        <dbReference type="EMBL" id="UQX88203.1"/>
    </source>
</evidence>
<dbReference type="InterPro" id="IPR016162">
    <property type="entry name" value="Ald_DH_N"/>
</dbReference>
<feature type="active site" evidence="2">
    <location>
        <position position="234"/>
    </location>
</feature>
<evidence type="ECO:0000256" key="3">
    <source>
        <dbReference type="RuleBase" id="RU003345"/>
    </source>
</evidence>
<gene>
    <name evidence="5" type="ORF">M6D93_18220</name>
</gene>
<dbReference type="CDD" id="cd07078">
    <property type="entry name" value="ALDH"/>
    <property type="match status" value="1"/>
</dbReference>
<protein>
    <submittedName>
        <fullName evidence="5">Aldehyde dehydrogenase family protein</fullName>
    </submittedName>
</protein>
<dbReference type="Gene3D" id="3.40.605.10">
    <property type="entry name" value="Aldehyde Dehydrogenase, Chain A, domain 1"/>
    <property type="match status" value="1"/>
</dbReference>
<dbReference type="Gene3D" id="3.40.309.10">
    <property type="entry name" value="Aldehyde Dehydrogenase, Chain A, domain 2"/>
    <property type="match status" value="1"/>
</dbReference>
<dbReference type="InterPro" id="IPR015590">
    <property type="entry name" value="Aldehyde_DH_dom"/>
</dbReference>
<dbReference type="RefSeq" id="WP_249771476.1">
    <property type="nucleotide sequence ID" value="NZ_CP097332.1"/>
</dbReference>
<feature type="domain" description="Aldehyde dehydrogenase" evidence="4">
    <location>
        <begin position="7"/>
        <end position="454"/>
    </location>
</feature>
<evidence type="ECO:0000256" key="2">
    <source>
        <dbReference type="PROSITE-ProRule" id="PRU10007"/>
    </source>
</evidence>
<sequence length="459" mass="48530">MSTLTGGTFTVVNPATEVVETEVALASLAETDAAIARAAKAFPAWRDVAPADRGRLLRRFADLVDAHLEELAQLEVTNAGHTIGNARWEAGNVRDVLTYYSAAPERLIGKQIPVSGGIDVTFFEPLGVVGIIVPWNFPMPIAGWGFAPALAAGNTVVLKPAELTPLTAIRLGELARESGLPEGVFTVLPGKGSVVGERFVTNPLVRKVCFTGSTAVGQGIMRGAAEQIKRITLELGGKSANIVFADSDLERAAATAPYGVFDNAGQDCCARSRILVEASAYDRFLELLEPAVAGVKVMAPGAADAEMGPLISAAQRDRVSAYVEGDSVDVAFRGSSPEGPGFWYPPTVVLPKSTEDRIWQEEVFGPVVSVLPFTDEADAVTKANDTGYGLSGSIWTRDLGRALRVSRGVDAGNLSVNSHSSVRYSTPFGGFKQSGIGRELGPDALASFTEIKNVFYSND</sequence>
<dbReference type="Pfam" id="PF00171">
    <property type="entry name" value="Aldedh"/>
    <property type="match status" value="1"/>
</dbReference>
<dbReference type="InterPro" id="IPR016160">
    <property type="entry name" value="Ald_DH_CS_CYS"/>
</dbReference>
<dbReference type="PANTHER" id="PTHR11699">
    <property type="entry name" value="ALDEHYDE DEHYDROGENASE-RELATED"/>
    <property type="match status" value="1"/>
</dbReference>
<dbReference type="EMBL" id="CP097332">
    <property type="protein sequence ID" value="UQX88203.1"/>
    <property type="molecule type" value="Genomic_DNA"/>
</dbReference>
<comment type="similarity">
    <text evidence="3">Belongs to the aldehyde dehydrogenase family.</text>
</comment>
<reference evidence="5" key="2">
    <citation type="submission" date="2022-05" db="EMBL/GenBank/DDBJ databases">
        <authorList>
            <person name="Kim J.-S."/>
            <person name="Lee K."/>
            <person name="Suh M."/>
            <person name="Eom M."/>
            <person name="Kim J.-S."/>
            <person name="Kim D.-S."/>
            <person name="Ko S.-H."/>
            <person name="Shin Y."/>
            <person name="Lee J.-S."/>
        </authorList>
    </citation>
    <scope>NUCLEOTIDE SEQUENCE</scope>
    <source>
        <strain evidence="5">N237</strain>
    </source>
</reference>
<dbReference type="Proteomes" id="UP001056336">
    <property type="component" value="Chromosome"/>
</dbReference>
<evidence type="ECO:0000259" key="4">
    <source>
        <dbReference type="Pfam" id="PF00171"/>
    </source>
</evidence>
<reference evidence="5" key="1">
    <citation type="journal article" date="2018" name="Int. J. Syst. Evol. Microbiol.">
        <title>Jatrophihabitans telluris sp. nov., isolated from sediment soil of lava forest wetlands and the emended description of the genus Jatrophihabitans.</title>
        <authorList>
            <person name="Lee K.C."/>
            <person name="Suh M.K."/>
            <person name="Eom M.K."/>
            <person name="Kim K.K."/>
            <person name="Kim J.S."/>
            <person name="Kim D.S."/>
            <person name="Ko S.H."/>
            <person name="Shin Y.K."/>
            <person name="Lee J.S."/>
        </authorList>
    </citation>
    <scope>NUCLEOTIDE SEQUENCE</scope>
    <source>
        <strain evidence="5">N237</strain>
    </source>
</reference>
<dbReference type="PROSITE" id="PS00070">
    <property type="entry name" value="ALDEHYDE_DEHYDR_CYS"/>
    <property type="match status" value="1"/>
</dbReference>
<proteinExistence type="inferred from homology"/>
<dbReference type="InterPro" id="IPR016163">
    <property type="entry name" value="Ald_DH_C"/>
</dbReference>